<comment type="caution">
    <text evidence="1">The sequence shown here is derived from an EMBL/GenBank/DDBJ whole genome shotgun (WGS) entry which is preliminary data.</text>
</comment>
<dbReference type="Gene3D" id="3.90.1480.10">
    <property type="entry name" value="Alpha-2,3-sialyltransferase"/>
    <property type="match status" value="1"/>
</dbReference>
<dbReference type="Proteomes" id="UP000225433">
    <property type="component" value="Unassembled WGS sequence"/>
</dbReference>
<evidence type="ECO:0000313" key="1">
    <source>
        <dbReference type="EMBL" id="PHM57704.1"/>
    </source>
</evidence>
<proteinExistence type="predicted"/>
<accession>A0A2G0QER2</accession>
<dbReference type="AlphaFoldDB" id="A0A2G0QER2"/>
<organism evidence="1 2">
    <name type="scientific">Xenorhabdus hominickii</name>
    <dbReference type="NCBI Taxonomy" id="351679"/>
    <lineage>
        <taxon>Bacteria</taxon>
        <taxon>Pseudomonadati</taxon>
        <taxon>Pseudomonadota</taxon>
        <taxon>Gammaproteobacteria</taxon>
        <taxon>Enterobacterales</taxon>
        <taxon>Morganellaceae</taxon>
        <taxon>Xenorhabdus</taxon>
    </lineage>
</organism>
<protein>
    <submittedName>
        <fullName evidence="1">Lipopolysaccharide core biosynthesis protein RfaZ</fullName>
    </submittedName>
</protein>
<dbReference type="STRING" id="351679.A9255_14970"/>
<reference evidence="1 2" key="1">
    <citation type="journal article" date="2017" name="Nat. Microbiol.">
        <title>Natural product diversity associated with the nematode symbionts Photorhabdus and Xenorhabdus.</title>
        <authorList>
            <person name="Tobias N.J."/>
            <person name="Wolff H."/>
            <person name="Djahanschiri B."/>
            <person name="Grundmann F."/>
            <person name="Kronenwerth M."/>
            <person name="Shi Y.M."/>
            <person name="Simonyi S."/>
            <person name="Grun P."/>
            <person name="Shapiro-Ilan D."/>
            <person name="Pidot S.J."/>
            <person name="Stinear T.P."/>
            <person name="Ebersberger I."/>
            <person name="Bode H.B."/>
        </authorList>
    </citation>
    <scope>NUCLEOTIDE SEQUENCE [LARGE SCALE GENOMIC DNA]</scope>
    <source>
        <strain evidence="1 2">DSM 17903</strain>
    </source>
</reference>
<sequence>MVDWKYKITKTLYRNICNHEMKHNMNFWPHIKITRNENGKIDSVFFNKRHIDIEDFEFSLDKPLIIIASGPSVLDIDPVFFDSKLFDILGVNGAYKLSGFIKFKYHVIIDRTFIINRFAIVLDILNDNSLTLLTTMDCLNEILIENSSVLINCKMVIIEHIDQPVYKKKKKLFDIKSKELIIKNNFAFSLNLNKGFYDGCTVAYTALQIAFFLNYKEIYFAGLDMNNFDKPRFYESQDDTLSTELDSNLNDIIIPCFELSQYLAKKNGIMVYNLSICSAINSFKKIKYNSIS</sequence>
<evidence type="ECO:0000313" key="2">
    <source>
        <dbReference type="Proteomes" id="UP000225433"/>
    </source>
</evidence>
<dbReference type="EMBL" id="NJAI01000001">
    <property type="protein sequence ID" value="PHM57704.1"/>
    <property type="molecule type" value="Genomic_DNA"/>
</dbReference>
<gene>
    <name evidence="1" type="ORF">Xhom_00702</name>
</gene>
<name>A0A2G0QER2_XENHO</name>